<accession>A0A2T0KA76</accession>
<comment type="caution">
    <text evidence="3">The sequence shown here is derived from an EMBL/GenBank/DDBJ whole genome shotgun (WGS) entry which is preliminary data.</text>
</comment>
<gene>
    <name evidence="3" type="ORF">CLV67_109131</name>
</gene>
<protein>
    <submittedName>
        <fullName evidence="3">F5/8 type C domain-containing protein</fullName>
    </submittedName>
</protein>
<dbReference type="OrthoDB" id="5513218at2"/>
<feature type="compositionally biased region" description="Basic and acidic residues" evidence="1">
    <location>
        <begin position="16"/>
        <end position="27"/>
    </location>
</feature>
<dbReference type="RefSeq" id="WP_106321616.1">
    <property type="nucleotide sequence ID" value="NZ_BOMO01000077.1"/>
</dbReference>
<dbReference type="AlphaFoldDB" id="A0A2T0KA76"/>
<feature type="region of interest" description="Disordered" evidence="1">
    <location>
        <begin position="1"/>
        <end position="71"/>
    </location>
</feature>
<organism evidence="3 4">
    <name type="scientific">Actinoplanes italicus</name>
    <dbReference type="NCBI Taxonomy" id="113567"/>
    <lineage>
        <taxon>Bacteria</taxon>
        <taxon>Bacillati</taxon>
        <taxon>Actinomycetota</taxon>
        <taxon>Actinomycetes</taxon>
        <taxon>Micromonosporales</taxon>
        <taxon>Micromonosporaceae</taxon>
        <taxon>Actinoplanes</taxon>
    </lineage>
</organism>
<feature type="domain" description="F5/8 type C" evidence="2">
    <location>
        <begin position="156"/>
        <end position="293"/>
    </location>
</feature>
<dbReference type="InterPro" id="IPR008979">
    <property type="entry name" value="Galactose-bd-like_sf"/>
</dbReference>
<dbReference type="PROSITE" id="PS50022">
    <property type="entry name" value="FA58C_3"/>
    <property type="match status" value="1"/>
</dbReference>
<dbReference type="Pfam" id="PF00754">
    <property type="entry name" value="F5_F8_type_C"/>
    <property type="match status" value="1"/>
</dbReference>
<evidence type="ECO:0000313" key="3">
    <source>
        <dbReference type="EMBL" id="PRX19866.1"/>
    </source>
</evidence>
<dbReference type="SUPFAM" id="SSF49785">
    <property type="entry name" value="Galactose-binding domain-like"/>
    <property type="match status" value="1"/>
</dbReference>
<evidence type="ECO:0000259" key="2">
    <source>
        <dbReference type="PROSITE" id="PS50022"/>
    </source>
</evidence>
<keyword evidence="4" id="KW-1185">Reference proteome</keyword>
<feature type="compositionally biased region" description="Low complexity" evidence="1">
    <location>
        <begin position="99"/>
        <end position="154"/>
    </location>
</feature>
<dbReference type="InterPro" id="IPR000421">
    <property type="entry name" value="FA58C"/>
</dbReference>
<feature type="region of interest" description="Disordered" evidence="1">
    <location>
        <begin position="93"/>
        <end position="201"/>
    </location>
</feature>
<proteinExistence type="predicted"/>
<evidence type="ECO:0000313" key="4">
    <source>
        <dbReference type="Proteomes" id="UP000239415"/>
    </source>
</evidence>
<dbReference type="EMBL" id="PVMZ01000009">
    <property type="protein sequence ID" value="PRX19866.1"/>
    <property type="molecule type" value="Genomic_DNA"/>
</dbReference>
<name>A0A2T0KA76_9ACTN</name>
<dbReference type="Proteomes" id="UP000239415">
    <property type="component" value="Unassembled WGS sequence"/>
</dbReference>
<reference evidence="3 4" key="1">
    <citation type="submission" date="2018-03" db="EMBL/GenBank/DDBJ databases">
        <title>Genomic Encyclopedia of Archaeal and Bacterial Type Strains, Phase II (KMG-II): from individual species to whole genera.</title>
        <authorList>
            <person name="Goeker M."/>
        </authorList>
    </citation>
    <scope>NUCLEOTIDE SEQUENCE [LARGE SCALE GENOMIC DNA]</scope>
    <source>
        <strain evidence="3 4">DSM 43146</strain>
    </source>
</reference>
<sequence>MERRDGGLPVDPVSGEQRRPSRADSLRLTRMPQIPRTPPPSPSGSGSAEAQGLSFSAPDAVRPERSRRRRWPWVAAGATLALAVPLSLLAAQRTGGRNPAEAAAPAPTVPTEQVASTPDPASAAPTKPPNGSAARPSAPAPSPSVSGRSSSVSGPPKPAATGRANPSGVNLALQGTATASASEGDPWRPANACDGDASTRWSSGFSDPQWIRVDLGRAWQISEVVLVWEHAYGAAYRVETSLDGKTWKRAYSTTTGAGGTVRIAAKTNARHVRMYGTKRSGIYGYSLIEFEIR</sequence>
<evidence type="ECO:0000256" key="1">
    <source>
        <dbReference type="SAM" id="MobiDB-lite"/>
    </source>
</evidence>
<dbReference type="Gene3D" id="2.60.120.260">
    <property type="entry name" value="Galactose-binding domain-like"/>
    <property type="match status" value="1"/>
</dbReference>